<name>A0AB37HGQ6_9BACI</name>
<evidence type="ECO:0000313" key="2">
    <source>
        <dbReference type="Proteomes" id="UP000595512"/>
    </source>
</evidence>
<accession>A0AB37HGQ6</accession>
<dbReference type="AlphaFoldDB" id="A0AB37HGQ6"/>
<proteinExistence type="predicted"/>
<gene>
    <name evidence="1" type="ORF">JGZ69_00295</name>
</gene>
<dbReference type="KEGG" id="hspo:JGZ69_00295"/>
<dbReference type="RefSeq" id="WP_107958862.1">
    <property type="nucleotide sequence ID" value="NZ_CP066701.1"/>
</dbReference>
<sequence>MLKGHEILGTDKPILRERESNHFFLDEITQLNENPEHYEVAGYVQMTINKQIFYKPVYVKKG</sequence>
<evidence type="ECO:0000313" key="1">
    <source>
        <dbReference type="EMBL" id="QQX25507.1"/>
    </source>
</evidence>
<dbReference type="EMBL" id="CP066701">
    <property type="protein sequence ID" value="QQX25507.1"/>
    <property type="molecule type" value="Genomic_DNA"/>
</dbReference>
<organism evidence="1 2">
    <name type="scientific">Heyndrickxia sporothermodurans</name>
    <dbReference type="NCBI Taxonomy" id="46224"/>
    <lineage>
        <taxon>Bacteria</taxon>
        <taxon>Bacillati</taxon>
        <taxon>Bacillota</taxon>
        <taxon>Bacilli</taxon>
        <taxon>Bacillales</taxon>
        <taxon>Bacillaceae</taxon>
        <taxon>Heyndrickxia</taxon>
    </lineage>
</organism>
<dbReference type="Proteomes" id="UP000595512">
    <property type="component" value="Chromosome"/>
</dbReference>
<reference evidence="1 2" key="1">
    <citation type="submission" date="2020-12" db="EMBL/GenBank/DDBJ databases">
        <title>Taxonomic evaluation of the Bacillus sporothermodurans group of bacteria based on whole genome sequences.</title>
        <authorList>
            <person name="Fiedler G."/>
            <person name="Herbstmann A.-D."/>
            <person name="Doll E."/>
            <person name="Wenning M."/>
            <person name="Brinks E."/>
            <person name="Kabisch J."/>
            <person name="Breitenwieser F."/>
            <person name="Lappann M."/>
            <person name="Boehnlein C."/>
            <person name="Franz C."/>
        </authorList>
    </citation>
    <scope>NUCLEOTIDE SEQUENCE [LARGE SCALE GENOMIC DNA]</scope>
    <source>
        <strain evidence="1 2">DSM 10599</strain>
    </source>
</reference>
<protein>
    <submittedName>
        <fullName evidence="1">Uncharacterized protein</fullName>
    </submittedName>
</protein>